<dbReference type="AlphaFoldDB" id="A0A1M6HQ04"/>
<dbReference type="Proteomes" id="UP000322917">
    <property type="component" value="Unassembled WGS sequence"/>
</dbReference>
<organism evidence="1 2">
    <name type="scientific">Propionispora hippei DSM 15287</name>
    <dbReference type="NCBI Taxonomy" id="1123003"/>
    <lineage>
        <taxon>Bacteria</taxon>
        <taxon>Bacillati</taxon>
        <taxon>Bacillota</taxon>
        <taxon>Negativicutes</taxon>
        <taxon>Selenomonadales</taxon>
        <taxon>Sporomusaceae</taxon>
        <taxon>Propionispora</taxon>
    </lineage>
</organism>
<name>A0A1M6HQ04_9FIRM</name>
<sequence>MSSIARKQRRAMRRALSNVDKSGKAADALIQIAGTEKTIAELQPKIEQDTVMAFSTMVMWVLHNDFGFGNRPGTDAKGQPLGKLTKFYKALARLAGCMKYDGTKVTLEDMQQALKDECGLDFLGLKELPAVLGGQLHGQPKVQ</sequence>
<accession>A0A1M6HQ04</accession>
<gene>
    <name evidence="1" type="ORF">SAMN02745170_02060</name>
</gene>
<protein>
    <submittedName>
        <fullName evidence="1">Uncharacterized protein</fullName>
    </submittedName>
</protein>
<dbReference type="RefSeq" id="WP_149734813.1">
    <property type="nucleotide sequence ID" value="NZ_FQZD01000014.1"/>
</dbReference>
<evidence type="ECO:0000313" key="1">
    <source>
        <dbReference type="EMBL" id="SHJ24279.1"/>
    </source>
</evidence>
<dbReference type="EMBL" id="FQZD01000014">
    <property type="protein sequence ID" value="SHJ24279.1"/>
    <property type="molecule type" value="Genomic_DNA"/>
</dbReference>
<reference evidence="1 2" key="1">
    <citation type="submission" date="2016-11" db="EMBL/GenBank/DDBJ databases">
        <authorList>
            <person name="Varghese N."/>
            <person name="Submissions S."/>
        </authorList>
    </citation>
    <scope>NUCLEOTIDE SEQUENCE [LARGE SCALE GENOMIC DNA]</scope>
    <source>
        <strain evidence="1 2">DSM 15287</strain>
    </source>
</reference>
<proteinExistence type="predicted"/>
<keyword evidence="2" id="KW-1185">Reference proteome</keyword>
<evidence type="ECO:0000313" key="2">
    <source>
        <dbReference type="Proteomes" id="UP000322917"/>
    </source>
</evidence>